<dbReference type="PANTHER" id="PTHR31942">
    <property type="entry name" value="MLO-LIKE PROTEIN 1"/>
    <property type="match status" value="1"/>
</dbReference>
<dbReference type="GO" id="GO:0016020">
    <property type="term" value="C:membrane"/>
    <property type="evidence" value="ECO:0007669"/>
    <property type="project" value="UniProtKB-SubCell"/>
</dbReference>
<gene>
    <name evidence="9" type="ORF">G2W53_005149</name>
</gene>
<keyword evidence="10" id="KW-1185">Reference proteome</keyword>
<dbReference type="InterPro" id="IPR004326">
    <property type="entry name" value="Mlo"/>
</dbReference>
<organism evidence="9 10">
    <name type="scientific">Senna tora</name>
    <dbReference type="NCBI Taxonomy" id="362788"/>
    <lineage>
        <taxon>Eukaryota</taxon>
        <taxon>Viridiplantae</taxon>
        <taxon>Streptophyta</taxon>
        <taxon>Embryophyta</taxon>
        <taxon>Tracheophyta</taxon>
        <taxon>Spermatophyta</taxon>
        <taxon>Magnoliopsida</taxon>
        <taxon>eudicotyledons</taxon>
        <taxon>Gunneridae</taxon>
        <taxon>Pentapetalae</taxon>
        <taxon>rosids</taxon>
        <taxon>fabids</taxon>
        <taxon>Fabales</taxon>
        <taxon>Fabaceae</taxon>
        <taxon>Caesalpinioideae</taxon>
        <taxon>Cassia clade</taxon>
        <taxon>Senna</taxon>
    </lineage>
</organism>
<evidence type="ECO:0000256" key="8">
    <source>
        <dbReference type="SAM" id="Phobius"/>
    </source>
</evidence>
<feature type="transmembrane region" description="Helical" evidence="8">
    <location>
        <begin position="61"/>
        <end position="83"/>
    </location>
</feature>
<keyword evidence="4" id="KW-0611">Plant defense</keyword>
<evidence type="ECO:0000313" key="10">
    <source>
        <dbReference type="Proteomes" id="UP000634136"/>
    </source>
</evidence>
<keyword evidence="7" id="KW-0568">Pathogenesis-related protein</keyword>
<evidence type="ECO:0000256" key="3">
    <source>
        <dbReference type="ARBA" id="ARBA00022692"/>
    </source>
</evidence>
<dbReference type="Pfam" id="PF03094">
    <property type="entry name" value="Mlo"/>
    <property type="match status" value="1"/>
</dbReference>
<dbReference type="PANTHER" id="PTHR31942:SF54">
    <property type="entry name" value="MLO-LIKE PROTEIN 13"/>
    <property type="match status" value="1"/>
</dbReference>
<evidence type="ECO:0000256" key="1">
    <source>
        <dbReference type="ARBA" id="ARBA00004141"/>
    </source>
</evidence>
<proteinExistence type="inferred from homology"/>
<protein>
    <submittedName>
        <fullName evidence="9">MLO-like protein 13</fullName>
    </submittedName>
</protein>
<comment type="subcellular location">
    <subcellularLocation>
        <location evidence="1">Membrane</location>
        <topology evidence="1">Multi-pass membrane protein</topology>
    </subcellularLocation>
</comment>
<comment type="caution">
    <text evidence="9">The sequence shown here is derived from an EMBL/GenBank/DDBJ whole genome shotgun (WGS) entry which is preliminary data.</text>
</comment>
<keyword evidence="6 8" id="KW-0472">Membrane</keyword>
<evidence type="ECO:0000313" key="9">
    <source>
        <dbReference type="EMBL" id="KAF7842851.1"/>
    </source>
</evidence>
<dbReference type="AlphaFoldDB" id="A0A835CIU9"/>
<reference evidence="9" key="1">
    <citation type="submission" date="2020-09" db="EMBL/GenBank/DDBJ databases">
        <title>Genome-Enabled Discovery of Anthraquinone Biosynthesis in Senna tora.</title>
        <authorList>
            <person name="Kang S.-H."/>
            <person name="Pandey R.P."/>
            <person name="Lee C.-M."/>
            <person name="Sim J.-S."/>
            <person name="Jeong J.-T."/>
            <person name="Choi B.-S."/>
            <person name="Jung M."/>
            <person name="Ginzburg D."/>
            <person name="Zhao K."/>
            <person name="Won S.Y."/>
            <person name="Oh T.-J."/>
            <person name="Yu Y."/>
            <person name="Kim N.-H."/>
            <person name="Lee O.R."/>
            <person name="Lee T.-H."/>
            <person name="Bashyal P."/>
            <person name="Kim T.-S."/>
            <person name="Lee W.-H."/>
            <person name="Kawkins C."/>
            <person name="Kim C.-K."/>
            <person name="Kim J.S."/>
            <person name="Ahn B.O."/>
            <person name="Rhee S.Y."/>
            <person name="Sohng J.K."/>
        </authorList>
    </citation>
    <scope>NUCLEOTIDE SEQUENCE</scope>
    <source>
        <tissue evidence="9">Leaf</tissue>
    </source>
</reference>
<comment type="similarity">
    <text evidence="2">Belongs to the MLO family.</text>
</comment>
<dbReference type="Proteomes" id="UP000634136">
    <property type="component" value="Unassembled WGS sequence"/>
</dbReference>
<evidence type="ECO:0000256" key="5">
    <source>
        <dbReference type="ARBA" id="ARBA00022989"/>
    </source>
</evidence>
<accession>A0A835CIU9</accession>
<dbReference type="GO" id="GO:0006952">
    <property type="term" value="P:defense response"/>
    <property type="evidence" value="ECO:0007669"/>
    <property type="project" value="UniProtKB-KW"/>
</dbReference>
<evidence type="ECO:0000256" key="6">
    <source>
        <dbReference type="ARBA" id="ARBA00023136"/>
    </source>
</evidence>
<keyword evidence="5 8" id="KW-1133">Transmembrane helix</keyword>
<evidence type="ECO:0000256" key="2">
    <source>
        <dbReference type="ARBA" id="ARBA00006574"/>
    </source>
</evidence>
<evidence type="ECO:0000256" key="7">
    <source>
        <dbReference type="ARBA" id="ARBA00023265"/>
    </source>
</evidence>
<keyword evidence="3 8" id="KW-0812">Transmembrane</keyword>
<dbReference type="OrthoDB" id="1388414at2759"/>
<feature type="transmembrane region" description="Helical" evidence="8">
    <location>
        <begin position="12"/>
        <end position="31"/>
    </location>
</feature>
<feature type="transmembrane region" description="Helical" evidence="8">
    <location>
        <begin position="151"/>
        <end position="172"/>
    </location>
</feature>
<name>A0A835CIU9_9FABA</name>
<dbReference type="EMBL" id="JAAIUW010000002">
    <property type="protein sequence ID" value="KAF7842851.1"/>
    <property type="molecule type" value="Genomic_DNA"/>
</dbReference>
<evidence type="ECO:0000256" key="4">
    <source>
        <dbReference type="ARBA" id="ARBA00022821"/>
    </source>
</evidence>
<sequence length="256" mass="29813">MAEELNGSLEYTPTWIVAVVCSIIVFISLCVERALHWLGKYLVHKNQDALFQALQKLKEELMLLGFISLLLTVSQGLISRICIPHSLVMHMLPCKRPNNESTKGSEHYQINYNTIFNTRRRRLFSQQTTTSNHCIQKGKVPLLSLESLHHLHIFIFVLAVVHAFFCVTTMVLGSIKIRQWKKWEDEIRQDIKKSKAQREETIRFHQQEFLETHTEGHWRKAVVVAWIRALLKQFHGSVTKSDYIALRQGFIKVKIP</sequence>